<organism evidence="1 2">
    <name type="scientific">Arcobacter roscoffensis</name>
    <dbReference type="NCBI Taxonomy" id="2961520"/>
    <lineage>
        <taxon>Bacteria</taxon>
        <taxon>Pseudomonadati</taxon>
        <taxon>Campylobacterota</taxon>
        <taxon>Epsilonproteobacteria</taxon>
        <taxon>Campylobacterales</taxon>
        <taxon>Arcobacteraceae</taxon>
        <taxon>Arcobacter</taxon>
    </lineage>
</organism>
<reference evidence="1" key="1">
    <citation type="submission" date="2022-07" db="EMBL/GenBank/DDBJ databases">
        <title>Arcobacter roscoffensis sp. nov., a marine bacterium isolated from coastal seawater collected from Roscoff, France.</title>
        <authorList>
            <person name="Pascual J."/>
            <person name="Lepeaux C."/>
            <person name="Methner A."/>
            <person name="Overmann J."/>
        </authorList>
    </citation>
    <scope>NUCLEOTIDE SEQUENCE</scope>
    <source>
        <strain evidence="1">ARW1-2F2</strain>
    </source>
</reference>
<evidence type="ECO:0008006" key="3">
    <source>
        <dbReference type="Google" id="ProtNLM"/>
    </source>
</evidence>
<protein>
    <recommendedName>
        <fullName evidence="3">Flp pilus-assembly TadG-like N-terminal domain-containing protein</fullName>
    </recommendedName>
</protein>
<keyword evidence="2" id="KW-1185">Reference proteome</keyword>
<dbReference type="RefSeq" id="WP_254576406.1">
    <property type="nucleotide sequence ID" value="NZ_CP100595.1"/>
</dbReference>
<evidence type="ECO:0000313" key="1">
    <source>
        <dbReference type="EMBL" id="UTJ06226.1"/>
    </source>
</evidence>
<evidence type="ECO:0000313" key="2">
    <source>
        <dbReference type="Proteomes" id="UP001060012"/>
    </source>
</evidence>
<gene>
    <name evidence="1" type="ORF">NJU99_13375</name>
</gene>
<proteinExistence type="predicted"/>
<accession>A0ABY5E209</accession>
<name>A0ABY5E209_9BACT</name>
<dbReference type="EMBL" id="CP100595">
    <property type="protein sequence ID" value="UTJ06226.1"/>
    <property type="molecule type" value="Genomic_DNA"/>
</dbReference>
<dbReference type="Proteomes" id="UP001060012">
    <property type="component" value="Chromosome"/>
</dbReference>
<sequence length="323" mass="36461">MKKAFIDQIMLGIFLFATLIIIGATILDDIEARNKYYKLKALTNNAALSAAKYYIDVENDTDNAETIANNILLKTSLGAQIKDEITYTWDFISDPYTVTVSLPNYTHETFWYKFLDLASFDLNTSSVAIIADLTETSDLSPFGINGCDDSHLFKDNIITFNLSGHRGYADTDYDEFYGVDLGNACTASGNSNWSHFKNEIKYFYTDDGFISNDQDVLETDIYTDFCVPLVDSLAKEQDNDPKQISQSFKNLENSYDLTGARMHMALFECGSTADNLLINKFIEVELLANPSTTYKKVNGDYDQFEFQLRIIGTKTKDTVKLVK</sequence>